<reference evidence="3 4" key="1">
    <citation type="journal article" date="2016" name="Nat. Commun.">
        <title>Thousands of microbial genomes shed light on interconnected biogeochemical processes in an aquifer system.</title>
        <authorList>
            <person name="Anantharaman K."/>
            <person name="Brown C.T."/>
            <person name="Hug L.A."/>
            <person name="Sharon I."/>
            <person name="Castelle C.J."/>
            <person name="Probst A.J."/>
            <person name="Thomas B.C."/>
            <person name="Singh A."/>
            <person name="Wilkins M.J."/>
            <person name="Karaoz U."/>
            <person name="Brodie E.L."/>
            <person name="Williams K.H."/>
            <person name="Hubbard S.S."/>
            <person name="Banfield J.F."/>
        </authorList>
    </citation>
    <scope>NUCLEOTIDE SEQUENCE [LARGE SCALE GENOMIC DNA]</scope>
</reference>
<evidence type="ECO:0000256" key="1">
    <source>
        <dbReference type="ARBA" id="ARBA00022801"/>
    </source>
</evidence>
<dbReference type="InterPro" id="IPR049492">
    <property type="entry name" value="BD-FAE-like_dom"/>
</dbReference>
<dbReference type="InterPro" id="IPR029058">
    <property type="entry name" value="AB_hydrolase_fold"/>
</dbReference>
<feature type="domain" description="BD-FAE-like" evidence="2">
    <location>
        <begin position="5"/>
        <end position="194"/>
    </location>
</feature>
<feature type="non-terminal residue" evidence="3">
    <location>
        <position position="1"/>
    </location>
</feature>
<organism evidence="3 4">
    <name type="scientific">Candidatus Raymondbacteria bacterium RIFOXYD12_FULL_49_13</name>
    <dbReference type="NCBI Taxonomy" id="1817890"/>
    <lineage>
        <taxon>Bacteria</taxon>
        <taxon>Raymondiibacteriota</taxon>
    </lineage>
</organism>
<evidence type="ECO:0000313" key="4">
    <source>
        <dbReference type="Proteomes" id="UP000179243"/>
    </source>
</evidence>
<protein>
    <recommendedName>
        <fullName evidence="2">BD-FAE-like domain-containing protein</fullName>
    </recommendedName>
</protein>
<dbReference type="SUPFAM" id="SSF53474">
    <property type="entry name" value="alpha/beta-Hydrolases"/>
    <property type="match status" value="1"/>
</dbReference>
<keyword evidence="1" id="KW-0378">Hydrolase</keyword>
<dbReference type="GO" id="GO:0016787">
    <property type="term" value="F:hydrolase activity"/>
    <property type="evidence" value="ECO:0007669"/>
    <property type="project" value="UniProtKB-KW"/>
</dbReference>
<gene>
    <name evidence="3" type="ORF">A2519_19750</name>
</gene>
<dbReference type="AlphaFoldDB" id="A0A1F7F2D5"/>
<evidence type="ECO:0000259" key="2">
    <source>
        <dbReference type="Pfam" id="PF20434"/>
    </source>
</evidence>
<name>A0A1F7F2D5_UNCRA</name>
<proteinExistence type="predicted"/>
<accession>A0A1F7F2D5</accession>
<comment type="caution">
    <text evidence="3">The sequence shown here is derived from an EMBL/GenBank/DDBJ whole genome shotgun (WGS) entry which is preliminary data.</text>
</comment>
<dbReference type="EMBL" id="MFYX01000143">
    <property type="protein sequence ID" value="OGK00666.1"/>
    <property type="molecule type" value="Genomic_DNA"/>
</dbReference>
<dbReference type="InterPro" id="IPR050300">
    <property type="entry name" value="GDXG_lipolytic_enzyme"/>
</dbReference>
<evidence type="ECO:0000313" key="3">
    <source>
        <dbReference type="EMBL" id="OGK00666.1"/>
    </source>
</evidence>
<sequence length="242" mass="27295">ILQFIPDGNDIKKTLVIYIHGGGWNHFEPDDFKYVGSFFSNLGYPTTSLGYRLTPKNKYPAQIEDILTGYSTAIQNFKEQHLQIDNIIIVGFSAGAHLGGLIAYNKELQDKYGVKLLPIKGFCSISGPLRFESAFGKDRSANHMLNMLFEKGYDRSNAEPYNFVSPKDSIQVLCIHSLNDPLCNYQTSVEFLKKVNQNGSALGDLYLETDKHIHHTNLGIGMFLKDMPARQVLVEWLNKISE</sequence>
<dbReference type="Pfam" id="PF20434">
    <property type="entry name" value="BD-FAE"/>
    <property type="match status" value="1"/>
</dbReference>
<dbReference type="PANTHER" id="PTHR48081">
    <property type="entry name" value="AB HYDROLASE SUPERFAMILY PROTEIN C4A8.06C"/>
    <property type="match status" value="1"/>
</dbReference>
<dbReference type="Proteomes" id="UP000179243">
    <property type="component" value="Unassembled WGS sequence"/>
</dbReference>
<dbReference type="Gene3D" id="3.40.50.1820">
    <property type="entry name" value="alpha/beta hydrolase"/>
    <property type="match status" value="1"/>
</dbReference>